<dbReference type="GO" id="GO:0008137">
    <property type="term" value="F:NADH dehydrogenase (ubiquinone) activity"/>
    <property type="evidence" value="ECO:0007669"/>
    <property type="project" value="InterPro"/>
</dbReference>
<dbReference type="GO" id="GO:0048038">
    <property type="term" value="F:quinone binding"/>
    <property type="evidence" value="ECO:0007669"/>
    <property type="project" value="InterPro"/>
</dbReference>
<sequence length="565" mass="60967">MSFDYREAVTLNKLGRHSVSELRDILRHALAGGWRVLAFFGIPDMDAPLDAHNDDTPEQPRAVSLCCILAHDGTRRLMARCTPPVTAFVSMTPELPQLHYFEREIYEQWGVEPVGHPWLKSVRRIPDSAEAAARNAAESQTSSAAPAQESAEVVPSPALTASARPQTLPYPFYRVEGADVHEVAVGPVHAGIIEPGHFRFQCYGENVLHLEIALGYQHRGLEAMITQGPAGRRLHLLECAAGDSTVAHATAHCVLLERMTGQQPDERAQLLRRIGLELERLANHTGDLGAIAGDTGFLPTASWNGRIRGDFLNITASLCGNRFGRGLLRPGGVAYDLAPSECADMLARVRAAWHDARGSVDVMLDAVTVRNRLADTGMVEPATARELGLVGVAARACGLDVDARFHMPLSDLPCEGCAPRLEITGDVMARTLVRSRELDDSLRLLEFDLARLGALPHTKNAATAESTVSAPATAAATNTSGTAAEAASFDALPPDTLAVALVEGWRGEVCHVGLTDSRGRLLVYKVVDPSFHNWAGLAMALRGNQISDFPLCNKSFNLSYCGHDL</sequence>
<dbReference type="Proteomes" id="UP000182680">
    <property type="component" value="Unassembled WGS sequence"/>
</dbReference>
<dbReference type="PANTHER" id="PTHR43485">
    <property type="entry name" value="HYDROGENASE-4 COMPONENT G"/>
    <property type="match status" value="1"/>
</dbReference>
<evidence type="ECO:0000256" key="2">
    <source>
        <dbReference type="ARBA" id="ARBA00023027"/>
    </source>
</evidence>
<dbReference type="PANTHER" id="PTHR43485:SF1">
    <property type="entry name" value="FORMATE HYDROGENLYASE SUBUNIT 5-RELATED"/>
    <property type="match status" value="1"/>
</dbReference>
<dbReference type="OMA" id="DPSWQNW"/>
<evidence type="ECO:0000313" key="6">
    <source>
        <dbReference type="EMBL" id="SFW16540.1"/>
    </source>
</evidence>
<dbReference type="RefSeq" id="WP_012624407.1">
    <property type="nucleotide sequence ID" value="NZ_FPIW01000003.1"/>
</dbReference>
<accession>A0AA94HQH9</accession>
<feature type="region of interest" description="Disordered" evidence="3">
    <location>
        <begin position="130"/>
        <end position="159"/>
    </location>
</feature>
<proteinExistence type="predicted"/>
<evidence type="ECO:0000256" key="1">
    <source>
        <dbReference type="ARBA" id="ARBA00023002"/>
    </source>
</evidence>
<keyword evidence="2" id="KW-0520">NAD</keyword>
<dbReference type="InterPro" id="IPR001268">
    <property type="entry name" value="NADH_UbQ_OxRdtase_30kDa_su"/>
</dbReference>
<dbReference type="InterPro" id="IPR037232">
    <property type="entry name" value="NADH_quin_OxRdtase_su_C/D-like"/>
</dbReference>
<keyword evidence="1" id="KW-0560">Oxidoreductase</keyword>
<dbReference type="Pfam" id="PF00329">
    <property type="entry name" value="Complex1_30kDa"/>
    <property type="match status" value="1"/>
</dbReference>
<gene>
    <name evidence="6" type="ORF">SAMN02910291_00214</name>
</gene>
<dbReference type="SUPFAM" id="SSF143243">
    <property type="entry name" value="Nqo5-like"/>
    <property type="match status" value="1"/>
</dbReference>
<evidence type="ECO:0000259" key="5">
    <source>
        <dbReference type="Pfam" id="PF00346"/>
    </source>
</evidence>
<reference evidence="7" key="1">
    <citation type="submission" date="2016-11" db="EMBL/GenBank/DDBJ databases">
        <authorList>
            <person name="Jaros S."/>
            <person name="Januszkiewicz K."/>
            <person name="Wedrychowicz H."/>
        </authorList>
    </citation>
    <scope>NUCLEOTIDE SEQUENCE [LARGE SCALE GENOMIC DNA]</scope>
    <source>
        <strain evidence="7">DSM 7057</strain>
    </source>
</reference>
<evidence type="ECO:0000256" key="3">
    <source>
        <dbReference type="SAM" id="MobiDB-lite"/>
    </source>
</evidence>
<name>A0AA94HQH9_DESDE</name>
<dbReference type="InterPro" id="IPR001135">
    <property type="entry name" value="NADH_Q_OxRdtase_suD"/>
</dbReference>
<feature type="domain" description="NADH-quinone oxidoreductase subunit D" evidence="5">
    <location>
        <begin position="294"/>
        <end position="558"/>
    </location>
</feature>
<comment type="caution">
    <text evidence="6">The sequence shown here is derived from an EMBL/GenBank/DDBJ whole genome shotgun (WGS) entry which is preliminary data.</text>
</comment>
<dbReference type="InterPro" id="IPR029014">
    <property type="entry name" value="NiFe-Hase_large"/>
</dbReference>
<dbReference type="Gene3D" id="1.10.645.10">
    <property type="entry name" value="Cytochrome-c3 Hydrogenase, chain B"/>
    <property type="match status" value="1"/>
</dbReference>
<dbReference type="Pfam" id="PF00346">
    <property type="entry name" value="Complex1_49kDa"/>
    <property type="match status" value="1"/>
</dbReference>
<dbReference type="InterPro" id="IPR052197">
    <property type="entry name" value="ComplexI_49kDa-like"/>
</dbReference>
<feature type="domain" description="NADH:ubiquinone oxidoreductase 30kDa subunit" evidence="4">
    <location>
        <begin position="58"/>
        <end position="121"/>
    </location>
</feature>
<dbReference type="SUPFAM" id="SSF56762">
    <property type="entry name" value="HydB/Nqo4-like"/>
    <property type="match status" value="1"/>
</dbReference>
<protein>
    <submittedName>
        <fullName evidence="6">Ni,Fe-hydrogenase III large subunit</fullName>
    </submittedName>
</protein>
<dbReference type="EMBL" id="FPIW01000003">
    <property type="protein sequence ID" value="SFW16540.1"/>
    <property type="molecule type" value="Genomic_DNA"/>
</dbReference>
<evidence type="ECO:0000259" key="4">
    <source>
        <dbReference type="Pfam" id="PF00329"/>
    </source>
</evidence>
<evidence type="ECO:0000313" key="7">
    <source>
        <dbReference type="Proteomes" id="UP000182680"/>
    </source>
</evidence>
<organism evidence="6 7">
    <name type="scientific">Desulfovibrio desulfuricans</name>
    <dbReference type="NCBI Taxonomy" id="876"/>
    <lineage>
        <taxon>Bacteria</taxon>
        <taxon>Pseudomonadati</taxon>
        <taxon>Thermodesulfobacteriota</taxon>
        <taxon>Desulfovibrionia</taxon>
        <taxon>Desulfovibrionales</taxon>
        <taxon>Desulfovibrionaceae</taxon>
        <taxon>Desulfovibrio</taxon>
    </lineage>
</organism>
<dbReference type="GO" id="GO:0016651">
    <property type="term" value="F:oxidoreductase activity, acting on NAD(P)H"/>
    <property type="evidence" value="ECO:0007669"/>
    <property type="project" value="InterPro"/>
</dbReference>
<dbReference type="AlphaFoldDB" id="A0AA94HQH9"/>
<dbReference type="GO" id="GO:0051287">
    <property type="term" value="F:NAD binding"/>
    <property type="evidence" value="ECO:0007669"/>
    <property type="project" value="InterPro"/>
</dbReference>